<name>A0AC34GXL3_9BILA</name>
<evidence type="ECO:0000313" key="2">
    <source>
        <dbReference type="WBParaSite" id="ES5_v2.g9765.t1"/>
    </source>
</evidence>
<evidence type="ECO:0000313" key="1">
    <source>
        <dbReference type="Proteomes" id="UP000887579"/>
    </source>
</evidence>
<dbReference type="WBParaSite" id="ES5_v2.g9765.t1">
    <property type="protein sequence ID" value="ES5_v2.g9765.t1"/>
    <property type="gene ID" value="ES5_v2.g9765"/>
</dbReference>
<dbReference type="Proteomes" id="UP000887579">
    <property type="component" value="Unplaced"/>
</dbReference>
<sequence>MFVVLLAVDRYFAMCKSHWCSRYRTYRIAIGISIVAWFLSIFAATPLYAFSEVVLLRYRFVDKVQKLCIAKWPSSEAAKYYITFSSVLIFALPLALIVFCYYHIINKLREALKGSKRLRRTSSSRAPYHRVTRLVLWVVVFHVICWSPFWLFNVFSSVFGLRISTQFDRIVINVLHLLPYFNCALNPLLYAAHAENFRTAIKSLFVRQPPRSPTDVEDSRIYGNGTIRSLKNKKSTWSRFSHQSQDVLLNNSIHRPNTTSHKDSTVRFSRAVTPILPSMDTTSVSGFDQTYKTSLSSKSVEYLPTTSPSPTRKYFQYNHFTNEAKSHSNGILPDFVSRIASSYRNHHGNSNNNSNNINNNLFPSTTKLPLNKQTSVGMLLECEPVVGNSLHGKASMNSVAITLNSDDGSIPEEDILTLKKEEQNEKENEIISNNDNIAMDHKISLPSFILTNPDDVFC</sequence>
<reference evidence="2" key="1">
    <citation type="submission" date="2022-11" db="UniProtKB">
        <authorList>
            <consortium name="WormBaseParasite"/>
        </authorList>
    </citation>
    <scope>IDENTIFICATION</scope>
</reference>
<protein>
    <submittedName>
        <fullName evidence="2">G-protein coupled receptors family 1 profile domain-containing protein</fullName>
    </submittedName>
</protein>
<accession>A0AC34GXL3</accession>
<proteinExistence type="predicted"/>
<organism evidence="1 2">
    <name type="scientific">Panagrolaimus sp. ES5</name>
    <dbReference type="NCBI Taxonomy" id="591445"/>
    <lineage>
        <taxon>Eukaryota</taxon>
        <taxon>Metazoa</taxon>
        <taxon>Ecdysozoa</taxon>
        <taxon>Nematoda</taxon>
        <taxon>Chromadorea</taxon>
        <taxon>Rhabditida</taxon>
        <taxon>Tylenchina</taxon>
        <taxon>Panagrolaimomorpha</taxon>
        <taxon>Panagrolaimoidea</taxon>
        <taxon>Panagrolaimidae</taxon>
        <taxon>Panagrolaimus</taxon>
    </lineage>
</organism>